<feature type="region of interest" description="Disordered" evidence="1">
    <location>
        <begin position="331"/>
        <end position="384"/>
    </location>
</feature>
<dbReference type="AlphaFoldDB" id="A0A6A4H4D7"/>
<feature type="region of interest" description="Disordered" evidence="1">
    <location>
        <begin position="398"/>
        <end position="424"/>
    </location>
</feature>
<feature type="transmembrane region" description="Helical" evidence="2">
    <location>
        <begin position="194"/>
        <end position="214"/>
    </location>
</feature>
<keyword evidence="2" id="KW-1133">Transmembrane helix</keyword>
<feature type="compositionally biased region" description="Acidic residues" evidence="1">
    <location>
        <begin position="348"/>
        <end position="365"/>
    </location>
</feature>
<protein>
    <submittedName>
        <fullName evidence="3">Uncharacterized protein</fullName>
    </submittedName>
</protein>
<gene>
    <name evidence="3" type="ORF">BT96DRAFT_264868</name>
</gene>
<keyword evidence="2" id="KW-0472">Membrane</keyword>
<evidence type="ECO:0000256" key="2">
    <source>
        <dbReference type="SAM" id="Phobius"/>
    </source>
</evidence>
<feature type="transmembrane region" description="Helical" evidence="2">
    <location>
        <begin position="20"/>
        <end position="48"/>
    </location>
</feature>
<keyword evidence="4" id="KW-1185">Reference proteome</keyword>
<dbReference type="OrthoDB" id="3226582at2759"/>
<keyword evidence="2" id="KW-0812">Transmembrane</keyword>
<dbReference type="EMBL" id="ML769591">
    <property type="protein sequence ID" value="KAE9392613.1"/>
    <property type="molecule type" value="Genomic_DNA"/>
</dbReference>
<feature type="transmembrane region" description="Helical" evidence="2">
    <location>
        <begin position="95"/>
        <end position="114"/>
    </location>
</feature>
<sequence length="424" mass="45986">MAFLSTLIARGESYTESDAIVVHLIPPAISILFYGFYLPLSLVCMPMVYRRKRAGYKAHLSAMLLLITASTASLIVQYMSGLIESTMTMSLVNDYTVLGIYIFSNVIADALLIYRCYVIWERDRLVVLVPVLGYLCNIVLGILALAYRSTTFVFGFWILAILENVALTLLTAGKIWYINQEAGGILGSAVKTRYNMIAAIILESGFIYSSIVLATSITSMTSQHEVYASCLIAAATQFVGIGPSLIIIRVALGVDTRDVLSSIAIMASMSNHVQTNNNRNNSNNNDKRTRTAQGSLRLRTDSEAIFDMDALLGPDLEDTTDLEAQVIRTVTSRGSRGGSGRHRYASLADDDSSETIEIVSEETNMDTDAHTDPTPGPSPNAQAVEFGGSDLAFVGNMNIGMGISDSPRSSSPEEFNEGESGSKL</sequence>
<evidence type="ECO:0000256" key="1">
    <source>
        <dbReference type="SAM" id="MobiDB-lite"/>
    </source>
</evidence>
<feature type="transmembrane region" description="Helical" evidence="2">
    <location>
        <begin position="126"/>
        <end position="147"/>
    </location>
</feature>
<reference evidence="3" key="1">
    <citation type="journal article" date="2019" name="Environ. Microbiol.">
        <title>Fungal ecological strategies reflected in gene transcription - a case study of two litter decomposers.</title>
        <authorList>
            <person name="Barbi F."/>
            <person name="Kohler A."/>
            <person name="Barry K."/>
            <person name="Baskaran P."/>
            <person name="Daum C."/>
            <person name="Fauchery L."/>
            <person name="Ihrmark K."/>
            <person name="Kuo A."/>
            <person name="LaButti K."/>
            <person name="Lipzen A."/>
            <person name="Morin E."/>
            <person name="Grigoriev I.V."/>
            <person name="Henrissat B."/>
            <person name="Lindahl B."/>
            <person name="Martin F."/>
        </authorList>
    </citation>
    <scope>NUCLEOTIDE SEQUENCE</scope>
    <source>
        <strain evidence="3">JB14</strain>
    </source>
</reference>
<proteinExistence type="predicted"/>
<feature type="transmembrane region" description="Helical" evidence="2">
    <location>
        <begin position="226"/>
        <end position="252"/>
    </location>
</feature>
<feature type="transmembrane region" description="Helical" evidence="2">
    <location>
        <begin position="153"/>
        <end position="173"/>
    </location>
</feature>
<evidence type="ECO:0000313" key="3">
    <source>
        <dbReference type="EMBL" id="KAE9392613.1"/>
    </source>
</evidence>
<organism evidence="3 4">
    <name type="scientific">Gymnopus androsaceus JB14</name>
    <dbReference type="NCBI Taxonomy" id="1447944"/>
    <lineage>
        <taxon>Eukaryota</taxon>
        <taxon>Fungi</taxon>
        <taxon>Dikarya</taxon>
        <taxon>Basidiomycota</taxon>
        <taxon>Agaricomycotina</taxon>
        <taxon>Agaricomycetes</taxon>
        <taxon>Agaricomycetidae</taxon>
        <taxon>Agaricales</taxon>
        <taxon>Marasmiineae</taxon>
        <taxon>Omphalotaceae</taxon>
        <taxon>Gymnopus</taxon>
    </lineage>
</organism>
<accession>A0A6A4H4D7</accession>
<name>A0A6A4H4D7_9AGAR</name>
<evidence type="ECO:0000313" key="4">
    <source>
        <dbReference type="Proteomes" id="UP000799118"/>
    </source>
</evidence>
<dbReference type="Proteomes" id="UP000799118">
    <property type="component" value="Unassembled WGS sequence"/>
</dbReference>
<feature type="region of interest" description="Disordered" evidence="1">
    <location>
        <begin position="273"/>
        <end position="296"/>
    </location>
</feature>
<feature type="transmembrane region" description="Helical" evidence="2">
    <location>
        <begin position="60"/>
        <end position="83"/>
    </location>
</feature>